<dbReference type="EMBL" id="JBANAX010000379">
    <property type="protein sequence ID" value="KAL1211669.1"/>
    <property type="molecule type" value="Genomic_DNA"/>
</dbReference>
<keyword evidence="2" id="KW-0808">Transferase</keyword>
<keyword evidence="6" id="KW-0378">Hydrolase</keyword>
<evidence type="ECO:0000256" key="2">
    <source>
        <dbReference type="ARBA" id="ARBA00022679"/>
    </source>
</evidence>
<dbReference type="Pfam" id="PF00078">
    <property type="entry name" value="RVT_1"/>
    <property type="match status" value="1"/>
</dbReference>
<evidence type="ECO:0000256" key="4">
    <source>
        <dbReference type="ARBA" id="ARBA00022722"/>
    </source>
</evidence>
<name>A0ABD1AYL7_CARAN</name>
<evidence type="ECO:0000259" key="8">
    <source>
        <dbReference type="PROSITE" id="PS50878"/>
    </source>
</evidence>
<keyword evidence="1" id="KW-0645">Protease</keyword>
<dbReference type="CDD" id="cd01647">
    <property type="entry name" value="RT_LTR"/>
    <property type="match status" value="1"/>
</dbReference>
<dbReference type="PANTHER" id="PTHR24559">
    <property type="entry name" value="TRANSPOSON TY3-I GAG-POL POLYPROTEIN"/>
    <property type="match status" value="1"/>
</dbReference>
<sequence>MDWNTHELGFTYQGKQVTLWGDKTLHSKQSTLQLLDANKSVLSKGVQMEIHRQEVPQPALPLEIIQILKQFPTVVTERHGLPPVRGNEHSIPLIPGCTAVNIRPYKYPRAHMEAIEKLVEEMLQQQVIRPSTSPFASPVLLVKKKDKTWRFCVDYRALNRVTVPNKFPIPHIDQLLDELHGARIFSKLDLKAGYHQIRMAKEDIYKTAFRTHEGHYEFLVMPFGLTNAPATFQALMNTIFKPLLRKYVLVFFDDILIFSKDLPTHFQHLQEVFQILSKQHGDKQSKVFFCSESSGLSGAHNL</sequence>
<dbReference type="Gene3D" id="3.10.10.10">
    <property type="entry name" value="HIV Type 1 Reverse Transcriptase, subunit A, domain 1"/>
    <property type="match status" value="1"/>
</dbReference>
<dbReference type="PROSITE" id="PS50878">
    <property type="entry name" value="RT_POL"/>
    <property type="match status" value="1"/>
</dbReference>
<dbReference type="PANTHER" id="PTHR24559:SF450">
    <property type="entry name" value="RNA-DIRECTED DNA POLYMERASE HOMOLOG"/>
    <property type="match status" value="1"/>
</dbReference>
<keyword evidence="10" id="KW-1185">Reference proteome</keyword>
<evidence type="ECO:0000256" key="3">
    <source>
        <dbReference type="ARBA" id="ARBA00022695"/>
    </source>
</evidence>
<proteinExistence type="predicted"/>
<evidence type="ECO:0000256" key="7">
    <source>
        <dbReference type="ARBA" id="ARBA00022918"/>
    </source>
</evidence>
<protein>
    <submittedName>
        <fullName evidence="9">RNA-directed DNA polymerase-like protein</fullName>
    </submittedName>
</protein>
<dbReference type="GO" id="GO:0003964">
    <property type="term" value="F:RNA-directed DNA polymerase activity"/>
    <property type="evidence" value="ECO:0007669"/>
    <property type="project" value="UniProtKB-KW"/>
</dbReference>
<keyword evidence="4" id="KW-0540">Nuclease</keyword>
<organism evidence="9 10">
    <name type="scientific">Cardamine amara subsp. amara</name>
    <dbReference type="NCBI Taxonomy" id="228776"/>
    <lineage>
        <taxon>Eukaryota</taxon>
        <taxon>Viridiplantae</taxon>
        <taxon>Streptophyta</taxon>
        <taxon>Embryophyta</taxon>
        <taxon>Tracheophyta</taxon>
        <taxon>Spermatophyta</taxon>
        <taxon>Magnoliopsida</taxon>
        <taxon>eudicotyledons</taxon>
        <taxon>Gunneridae</taxon>
        <taxon>Pentapetalae</taxon>
        <taxon>rosids</taxon>
        <taxon>malvids</taxon>
        <taxon>Brassicales</taxon>
        <taxon>Brassicaceae</taxon>
        <taxon>Cardamineae</taxon>
        <taxon>Cardamine</taxon>
    </lineage>
</organism>
<dbReference type="InterPro" id="IPR000477">
    <property type="entry name" value="RT_dom"/>
</dbReference>
<evidence type="ECO:0000256" key="5">
    <source>
        <dbReference type="ARBA" id="ARBA00022759"/>
    </source>
</evidence>
<dbReference type="GO" id="GO:0006508">
    <property type="term" value="P:proteolysis"/>
    <property type="evidence" value="ECO:0007669"/>
    <property type="project" value="UniProtKB-KW"/>
</dbReference>
<evidence type="ECO:0000313" key="9">
    <source>
        <dbReference type="EMBL" id="KAL1211669.1"/>
    </source>
</evidence>
<keyword evidence="7" id="KW-0695">RNA-directed DNA polymerase</keyword>
<dbReference type="Gene3D" id="3.30.70.270">
    <property type="match status" value="1"/>
</dbReference>
<dbReference type="Proteomes" id="UP001558713">
    <property type="component" value="Unassembled WGS sequence"/>
</dbReference>
<evidence type="ECO:0000256" key="6">
    <source>
        <dbReference type="ARBA" id="ARBA00022801"/>
    </source>
</evidence>
<dbReference type="InterPro" id="IPR043502">
    <property type="entry name" value="DNA/RNA_pol_sf"/>
</dbReference>
<dbReference type="GO" id="GO:0004519">
    <property type="term" value="F:endonuclease activity"/>
    <property type="evidence" value="ECO:0007669"/>
    <property type="project" value="UniProtKB-KW"/>
</dbReference>
<keyword evidence="5" id="KW-0255">Endonuclease</keyword>
<dbReference type="FunFam" id="3.10.10.10:FF:000007">
    <property type="entry name" value="Retrovirus-related Pol polyprotein from transposon 17.6-like Protein"/>
    <property type="match status" value="1"/>
</dbReference>
<gene>
    <name evidence="9" type="ORF">V5N11_023668</name>
</gene>
<dbReference type="AlphaFoldDB" id="A0ABD1AYL7"/>
<accession>A0ABD1AYL7</accession>
<keyword evidence="3" id="KW-0548">Nucleotidyltransferase</keyword>
<dbReference type="SUPFAM" id="SSF56672">
    <property type="entry name" value="DNA/RNA polymerases"/>
    <property type="match status" value="1"/>
</dbReference>
<feature type="domain" description="Reverse transcriptase" evidence="8">
    <location>
        <begin position="123"/>
        <end position="302"/>
    </location>
</feature>
<evidence type="ECO:0000256" key="1">
    <source>
        <dbReference type="ARBA" id="ARBA00022670"/>
    </source>
</evidence>
<dbReference type="GO" id="GO:0008233">
    <property type="term" value="F:peptidase activity"/>
    <property type="evidence" value="ECO:0007669"/>
    <property type="project" value="UniProtKB-KW"/>
</dbReference>
<reference evidence="9 10" key="1">
    <citation type="submission" date="2024-04" db="EMBL/GenBank/DDBJ databases">
        <title>Genome assembly C_amara_ONT_v2.</title>
        <authorList>
            <person name="Yant L."/>
            <person name="Moore C."/>
            <person name="Slenker M."/>
        </authorList>
    </citation>
    <scope>NUCLEOTIDE SEQUENCE [LARGE SCALE GENOMIC DNA]</scope>
    <source>
        <tissue evidence="9">Leaf</tissue>
    </source>
</reference>
<evidence type="ECO:0000313" key="10">
    <source>
        <dbReference type="Proteomes" id="UP001558713"/>
    </source>
</evidence>
<dbReference type="InterPro" id="IPR043128">
    <property type="entry name" value="Rev_trsase/Diguanyl_cyclase"/>
</dbReference>
<comment type="caution">
    <text evidence="9">The sequence shown here is derived from an EMBL/GenBank/DDBJ whole genome shotgun (WGS) entry which is preliminary data.</text>
</comment>
<dbReference type="InterPro" id="IPR053134">
    <property type="entry name" value="RNA-dir_DNA_polymerase"/>
</dbReference>